<accession>A0AAV3Y118</accession>
<evidence type="ECO:0000313" key="2">
    <source>
        <dbReference type="EMBL" id="GFN75683.1"/>
    </source>
</evidence>
<proteinExistence type="predicted"/>
<comment type="caution">
    <text evidence="2">The sequence shown here is derived from an EMBL/GenBank/DDBJ whole genome shotgun (WGS) entry which is preliminary data.</text>
</comment>
<evidence type="ECO:0000313" key="3">
    <source>
        <dbReference type="Proteomes" id="UP000735302"/>
    </source>
</evidence>
<dbReference type="EMBL" id="BLXT01000290">
    <property type="protein sequence ID" value="GFN75683.1"/>
    <property type="molecule type" value="Genomic_DNA"/>
</dbReference>
<reference evidence="2 3" key="1">
    <citation type="journal article" date="2021" name="Elife">
        <title>Chloroplast acquisition without the gene transfer in kleptoplastic sea slugs, Plakobranchus ocellatus.</title>
        <authorList>
            <person name="Maeda T."/>
            <person name="Takahashi S."/>
            <person name="Yoshida T."/>
            <person name="Shimamura S."/>
            <person name="Takaki Y."/>
            <person name="Nagai Y."/>
            <person name="Toyoda A."/>
            <person name="Suzuki Y."/>
            <person name="Arimoto A."/>
            <person name="Ishii H."/>
            <person name="Satoh N."/>
            <person name="Nishiyama T."/>
            <person name="Hasebe M."/>
            <person name="Maruyama T."/>
            <person name="Minagawa J."/>
            <person name="Obokata J."/>
            <person name="Shigenobu S."/>
        </authorList>
    </citation>
    <scope>NUCLEOTIDE SEQUENCE [LARGE SCALE GENOMIC DNA]</scope>
</reference>
<feature type="compositionally biased region" description="Basic and acidic residues" evidence="1">
    <location>
        <begin position="45"/>
        <end position="55"/>
    </location>
</feature>
<gene>
    <name evidence="2" type="ORF">PoB_000218900</name>
</gene>
<name>A0AAV3Y118_9GAST</name>
<keyword evidence="3" id="KW-1185">Reference proteome</keyword>
<feature type="region of interest" description="Disordered" evidence="1">
    <location>
        <begin position="1"/>
        <end position="56"/>
    </location>
</feature>
<feature type="compositionally biased region" description="Basic and acidic residues" evidence="1">
    <location>
        <begin position="21"/>
        <end position="34"/>
    </location>
</feature>
<dbReference type="AlphaFoldDB" id="A0AAV3Y118"/>
<dbReference type="Proteomes" id="UP000735302">
    <property type="component" value="Unassembled WGS sequence"/>
</dbReference>
<evidence type="ECO:0000256" key="1">
    <source>
        <dbReference type="SAM" id="MobiDB-lite"/>
    </source>
</evidence>
<protein>
    <submittedName>
        <fullName evidence="2">Uncharacterized protein</fullName>
    </submittedName>
</protein>
<organism evidence="2 3">
    <name type="scientific">Plakobranchus ocellatus</name>
    <dbReference type="NCBI Taxonomy" id="259542"/>
    <lineage>
        <taxon>Eukaryota</taxon>
        <taxon>Metazoa</taxon>
        <taxon>Spiralia</taxon>
        <taxon>Lophotrochozoa</taxon>
        <taxon>Mollusca</taxon>
        <taxon>Gastropoda</taxon>
        <taxon>Heterobranchia</taxon>
        <taxon>Euthyneura</taxon>
        <taxon>Panpulmonata</taxon>
        <taxon>Sacoglossa</taxon>
        <taxon>Placobranchoidea</taxon>
        <taxon>Plakobranchidae</taxon>
        <taxon>Plakobranchus</taxon>
    </lineage>
</organism>
<sequence>MLEPMLGAKSRDVPQANLRPKNGESKAHVLENDKSGSNPALKPSEVSRHFVDKQKQQASRAHRYQGDWSLKQSALFLCFNERRVLRHKIGRTHTFPSLEMRNLRCYGRISCSWLQLAVSISVLPGLFDPQIRGRMDARAFVLTSL</sequence>